<dbReference type="InterPro" id="IPR027417">
    <property type="entry name" value="P-loop_NTPase"/>
</dbReference>
<organism evidence="7 8">
    <name type="scientific">Denticeps clupeoides</name>
    <name type="common">denticle herring</name>
    <dbReference type="NCBI Taxonomy" id="299321"/>
    <lineage>
        <taxon>Eukaryota</taxon>
        <taxon>Metazoa</taxon>
        <taxon>Chordata</taxon>
        <taxon>Craniata</taxon>
        <taxon>Vertebrata</taxon>
        <taxon>Euteleostomi</taxon>
        <taxon>Actinopterygii</taxon>
        <taxon>Neopterygii</taxon>
        <taxon>Teleostei</taxon>
        <taxon>Clupei</taxon>
        <taxon>Clupeiformes</taxon>
        <taxon>Denticipitoidei</taxon>
        <taxon>Denticipitidae</taxon>
        <taxon>Denticeps</taxon>
    </lineage>
</organism>
<dbReference type="Gene3D" id="3.40.50.300">
    <property type="entry name" value="P-loop containing nucleotide triphosphate hydrolases"/>
    <property type="match status" value="2"/>
</dbReference>
<dbReference type="AlphaFoldDB" id="A0AAY4BAD7"/>
<feature type="compositionally biased region" description="Basic and acidic residues" evidence="5">
    <location>
        <begin position="589"/>
        <end position="602"/>
    </location>
</feature>
<evidence type="ECO:0000256" key="2">
    <source>
        <dbReference type="ARBA" id="ARBA00022741"/>
    </source>
</evidence>
<dbReference type="PROSITE" id="PS51720">
    <property type="entry name" value="G_AIG1"/>
    <property type="match status" value="1"/>
</dbReference>
<feature type="compositionally biased region" description="Basic and acidic residues" evidence="5">
    <location>
        <begin position="627"/>
        <end position="636"/>
    </location>
</feature>
<evidence type="ECO:0000256" key="4">
    <source>
        <dbReference type="SAM" id="Coils"/>
    </source>
</evidence>
<dbReference type="CDD" id="cd01852">
    <property type="entry name" value="AIG1"/>
    <property type="match status" value="1"/>
</dbReference>
<feature type="coiled-coil region" evidence="4">
    <location>
        <begin position="478"/>
        <end position="512"/>
    </location>
</feature>
<feature type="region of interest" description="Disordered" evidence="5">
    <location>
        <begin position="533"/>
        <end position="659"/>
    </location>
</feature>
<accession>A0AAY4BAD7</accession>
<reference evidence="7 8" key="1">
    <citation type="submission" date="2020-06" db="EMBL/GenBank/DDBJ databases">
        <authorList>
            <consortium name="Wellcome Sanger Institute Data Sharing"/>
        </authorList>
    </citation>
    <scope>NUCLEOTIDE SEQUENCE [LARGE SCALE GENOMIC DNA]</scope>
</reference>
<dbReference type="PANTHER" id="PTHR10903">
    <property type="entry name" value="GTPASE, IMAP FAMILY MEMBER-RELATED"/>
    <property type="match status" value="1"/>
</dbReference>
<feature type="compositionally biased region" description="Basic residues" evidence="5">
    <location>
        <begin position="565"/>
        <end position="588"/>
    </location>
</feature>
<evidence type="ECO:0000259" key="6">
    <source>
        <dbReference type="PROSITE" id="PS51720"/>
    </source>
</evidence>
<dbReference type="Pfam" id="PF04548">
    <property type="entry name" value="AIG1"/>
    <property type="match status" value="2"/>
</dbReference>
<dbReference type="GeneTree" id="ENSGT01120000271858"/>
<dbReference type="PANTHER" id="PTHR10903:SF170">
    <property type="entry name" value="GTPASE IMAP FAMILY MEMBER 7"/>
    <property type="match status" value="1"/>
</dbReference>
<name>A0AAY4BAD7_9TELE</name>
<dbReference type="SUPFAM" id="SSF52540">
    <property type="entry name" value="P-loop containing nucleoside triphosphate hydrolases"/>
    <property type="match status" value="1"/>
</dbReference>
<keyword evidence="3" id="KW-0342">GTP-binding</keyword>
<proteinExistence type="inferred from homology"/>
<dbReference type="Proteomes" id="UP000694580">
    <property type="component" value="Chromosome 3"/>
</dbReference>
<gene>
    <name evidence="7" type="primary">LOC114785996</name>
</gene>
<protein>
    <recommendedName>
        <fullName evidence="6">AIG1-type G domain-containing protein</fullName>
    </recommendedName>
</protein>
<evidence type="ECO:0000256" key="1">
    <source>
        <dbReference type="ARBA" id="ARBA00008535"/>
    </source>
</evidence>
<dbReference type="Ensembl" id="ENSDCDT00010017858.1">
    <property type="protein sequence ID" value="ENSDCDP00010016836.1"/>
    <property type="gene ID" value="ENSDCDG00010007729.1"/>
</dbReference>
<reference evidence="7" key="2">
    <citation type="submission" date="2025-08" db="UniProtKB">
        <authorList>
            <consortium name="Ensembl"/>
        </authorList>
    </citation>
    <scope>IDENTIFICATION</scope>
</reference>
<dbReference type="InterPro" id="IPR006703">
    <property type="entry name" value="G_AIG1"/>
</dbReference>
<feature type="domain" description="AIG1-type G" evidence="6">
    <location>
        <begin position="264"/>
        <end position="465"/>
    </location>
</feature>
<keyword evidence="4" id="KW-0175">Coiled coil</keyword>
<evidence type="ECO:0000256" key="3">
    <source>
        <dbReference type="ARBA" id="ARBA00023134"/>
    </source>
</evidence>
<evidence type="ECO:0000313" key="7">
    <source>
        <dbReference type="Ensembl" id="ENSDCDP00010016836.1"/>
    </source>
</evidence>
<dbReference type="InterPro" id="IPR045058">
    <property type="entry name" value="GIMA/IAN/Toc"/>
</dbReference>
<dbReference type="GO" id="GO:0005525">
    <property type="term" value="F:GTP binding"/>
    <property type="evidence" value="ECO:0007669"/>
    <property type="project" value="UniProtKB-KW"/>
</dbReference>
<dbReference type="GeneID" id="114785996"/>
<evidence type="ECO:0000256" key="5">
    <source>
        <dbReference type="SAM" id="MobiDB-lite"/>
    </source>
</evidence>
<feature type="compositionally biased region" description="Basic and acidic residues" evidence="5">
    <location>
        <begin position="540"/>
        <end position="552"/>
    </location>
</feature>
<dbReference type="RefSeq" id="XP_028828525.1">
    <property type="nucleotide sequence ID" value="XM_028972692.1"/>
</dbReference>
<keyword evidence="8" id="KW-1185">Reference proteome</keyword>
<keyword evidence="2" id="KW-0547">Nucleotide-binding</keyword>
<evidence type="ECO:0000313" key="8">
    <source>
        <dbReference type="Proteomes" id="UP000694580"/>
    </source>
</evidence>
<sequence>MSEPQTIRRSSIDSPPNMSQIRPEKRIVLLGSNSKAKLFCGNTILGREVFKESPATCERHDGLVSGRRLAVINTVNMSHKEQKEQEVERFVSLVCPGPHCLLLVLQPGRITEEERSISKETLSLFGPEAAKYMMILFMHGEQQEMNPAPAVDSSLQHLLQDCEGRYHELKLKGDHSQVIALFKRIEEMTEANRGVHLICSVKDTKSLTMTTEKQHNFQMDASSGALKRGKSITIQPCSQLIDSSVRSNRHIRRAKSTAGSEHRGTCLRIVLIGKTGLGKSATGNTILGRTAFKSSARMTSVTKKCQKETGLVCGRQISVVDTPGLFDTTLSNEEVQEEIMKCIELTSPGPHVFLLVIALGPFTQEEKDALQMIKVTFGDQANAYTMVVFTRGDNVEDNEHIEEYIKEGNPEIQKLIHDCGGRYHVFNNRARNKTQQVTTLLKKIDRMVWENKEGYYNTKMFQEVEKMIFQVRFFKQREQELDQIKAKYEASIKDLEKKVEEEKTRRKDGEVLLKERERIFLELKQFSLKEAAACGPDTGTTKDARSFDKEKNTGTCTDQQTAERKQRKRRTFKMKFSLSKKRHSSKKRDHPDGSEEKKEGQKAEGQTAEGQTAEGQKVEGTESPVSENKDAGELPEKVALSDSGSASQKASGEEDDPVNCLLNSVENNRQKMQELIKQHESNLKLQAEALEVLRAQYIDRVMYSEKHERRCVVQ</sequence>
<comment type="similarity">
    <text evidence="1">Belongs to the TRAFAC class TrmE-Era-EngA-EngB-Septin-like GTPase superfamily. AIG1/Toc34/Toc159-like paraseptin GTPase family. IAN subfamily.</text>
</comment>
<dbReference type="FunFam" id="3.40.50.300:FF:000366">
    <property type="entry name" value="GTPase, IMAP family member 2"/>
    <property type="match status" value="1"/>
</dbReference>
<reference evidence="7" key="3">
    <citation type="submission" date="2025-09" db="UniProtKB">
        <authorList>
            <consortium name="Ensembl"/>
        </authorList>
    </citation>
    <scope>IDENTIFICATION</scope>
</reference>